<evidence type="ECO:0000313" key="3">
    <source>
        <dbReference type="EMBL" id="CAI8024695.1"/>
    </source>
</evidence>
<dbReference type="Proteomes" id="UP001174909">
    <property type="component" value="Unassembled WGS sequence"/>
</dbReference>
<dbReference type="PANTHER" id="PTHR46844:SF1">
    <property type="entry name" value="SLR5058 PROTEIN"/>
    <property type="match status" value="1"/>
</dbReference>
<dbReference type="Pfam" id="PF05729">
    <property type="entry name" value="NACHT"/>
    <property type="match status" value="1"/>
</dbReference>
<organism evidence="3 4">
    <name type="scientific">Geodia barretti</name>
    <name type="common">Barrett's horny sponge</name>
    <dbReference type="NCBI Taxonomy" id="519541"/>
    <lineage>
        <taxon>Eukaryota</taxon>
        <taxon>Metazoa</taxon>
        <taxon>Porifera</taxon>
        <taxon>Demospongiae</taxon>
        <taxon>Heteroscleromorpha</taxon>
        <taxon>Tetractinellida</taxon>
        <taxon>Astrophorina</taxon>
        <taxon>Geodiidae</taxon>
        <taxon>Geodia</taxon>
    </lineage>
</organism>
<name>A0AA35S748_GEOBA</name>
<dbReference type="PANTHER" id="PTHR46844">
    <property type="entry name" value="SLR5058 PROTEIN"/>
    <property type="match status" value="1"/>
</dbReference>
<keyword evidence="4" id="KW-1185">Reference proteome</keyword>
<dbReference type="InterPro" id="IPR007111">
    <property type="entry name" value="NACHT_NTPase"/>
</dbReference>
<dbReference type="SUPFAM" id="SSF52540">
    <property type="entry name" value="P-loop containing nucleoside triphosphate hydrolases"/>
    <property type="match status" value="1"/>
</dbReference>
<proteinExistence type="predicted"/>
<evidence type="ECO:0000256" key="1">
    <source>
        <dbReference type="SAM" id="MobiDB-lite"/>
    </source>
</evidence>
<protein>
    <submittedName>
        <fullName evidence="3">NACHT, LRR and PYD domains-containing protein 3</fullName>
    </submittedName>
</protein>
<dbReference type="InterPro" id="IPR027417">
    <property type="entry name" value="P-loop_NTPase"/>
</dbReference>
<dbReference type="InterPro" id="IPR000488">
    <property type="entry name" value="Death_dom"/>
</dbReference>
<sequence length="757" mass="86080">MASTIRVGSGSTDPMGNGPSGEELISKVPLYKQKWRVSEADIHKISELLGQGWWEMFAVKIGFQREVEDIKRSYHNSLDNQKYQLLLQWSCRHESKATYRIILIALSRLDKINTLDNVCKLLHAQSEPGPPLPSALERYSDALKSKYSEYKLKAIVDWPPPPAENIVKLAMIGDPKIDDKFIGDMTQGNVGSVLKTKTVIEPDGLFQRIESGGGKVILLEGAPGSGKSTMCWYICKQWGEGKLLKTFSHVIMIELWDKNIQGAKCIADMLPYCESEDSFLAGELKKKEGKNVLVILEGWNELPNELRGESIFKNLITKGARSPLQNAVVLVSSRSNSTVAIHKYAAIRVEALGFTPDQIKAYVEGCFNCKPHKAQELLSLIDQNPKVKENCYLPLMLIIIVHLYNFKDTLPESFCGTISELALSCLFRYCVKARKLGVDNDEMRSFDDIPPEIQPQFDHLCELAYRATLEEAFSFSDPQTESDEGLGLLQNVRSIAARGSEVTQYFLHSSLQELCAALHVSRQPVPKQKEMLEQLLEVPQDYVLRFYSALTHWENESVCEVLFKQSQIIQQEMDKLILIPTRPEPVSQALMMFPNEMVRFPMRFAQMLKHVLDTVLHEKPFDRDELTSLIKMGGPELDPFAHDQAEFMQEMMMQLADESFDPDTFRGIDEEKLKNVMFENINRLAIEKGLDPSATAGFVEPMYEQMKSWWLKFMPGIEPFVKELTESFGTDEIPREVLIEQITQKFQQDLTKQTQIP</sequence>
<dbReference type="PROSITE" id="PS50017">
    <property type="entry name" value="DEATH_DOMAIN"/>
    <property type="match status" value="1"/>
</dbReference>
<evidence type="ECO:0000259" key="2">
    <source>
        <dbReference type="PROSITE" id="PS50017"/>
    </source>
</evidence>
<comment type="caution">
    <text evidence="3">The sequence shown here is derived from an EMBL/GenBank/DDBJ whole genome shotgun (WGS) entry which is preliminary data.</text>
</comment>
<dbReference type="Gene3D" id="1.10.533.10">
    <property type="entry name" value="Death Domain, Fas"/>
    <property type="match status" value="1"/>
</dbReference>
<dbReference type="Gene3D" id="3.40.50.300">
    <property type="entry name" value="P-loop containing nucleotide triphosphate hydrolases"/>
    <property type="match status" value="1"/>
</dbReference>
<dbReference type="SUPFAM" id="SSF47986">
    <property type="entry name" value="DEATH domain"/>
    <property type="match status" value="1"/>
</dbReference>
<accession>A0AA35S748</accession>
<reference evidence="3" key="1">
    <citation type="submission" date="2023-03" db="EMBL/GenBank/DDBJ databases">
        <authorList>
            <person name="Steffen K."/>
            <person name="Cardenas P."/>
        </authorList>
    </citation>
    <scope>NUCLEOTIDE SEQUENCE</scope>
</reference>
<dbReference type="InterPro" id="IPR011029">
    <property type="entry name" value="DEATH-like_dom_sf"/>
</dbReference>
<feature type="non-terminal residue" evidence="3">
    <location>
        <position position="757"/>
    </location>
</feature>
<dbReference type="GO" id="GO:0007165">
    <property type="term" value="P:signal transduction"/>
    <property type="evidence" value="ECO:0007669"/>
    <property type="project" value="InterPro"/>
</dbReference>
<evidence type="ECO:0000313" key="4">
    <source>
        <dbReference type="Proteomes" id="UP001174909"/>
    </source>
</evidence>
<dbReference type="CDD" id="cd01670">
    <property type="entry name" value="Death"/>
    <property type="match status" value="1"/>
</dbReference>
<dbReference type="Pfam" id="PF00531">
    <property type="entry name" value="Death"/>
    <property type="match status" value="1"/>
</dbReference>
<feature type="domain" description="Death" evidence="2">
    <location>
        <begin position="54"/>
        <end position="122"/>
    </location>
</feature>
<feature type="region of interest" description="Disordered" evidence="1">
    <location>
        <begin position="1"/>
        <end position="20"/>
    </location>
</feature>
<gene>
    <name evidence="3" type="ORF">GBAR_LOCUS14338</name>
</gene>
<dbReference type="EMBL" id="CASHTH010002090">
    <property type="protein sequence ID" value="CAI8024695.1"/>
    <property type="molecule type" value="Genomic_DNA"/>
</dbReference>
<dbReference type="AlphaFoldDB" id="A0AA35S748"/>